<dbReference type="InterPro" id="IPR000595">
    <property type="entry name" value="cNMP-bd_dom"/>
</dbReference>
<dbReference type="Gene3D" id="2.60.120.10">
    <property type="entry name" value="Jelly Rolls"/>
    <property type="match status" value="1"/>
</dbReference>
<dbReference type="AlphaFoldDB" id="A0A926EGU6"/>
<evidence type="ECO:0000256" key="2">
    <source>
        <dbReference type="ARBA" id="ARBA00023125"/>
    </source>
</evidence>
<dbReference type="InterPro" id="IPR036390">
    <property type="entry name" value="WH_DNA-bd_sf"/>
</dbReference>
<evidence type="ECO:0000259" key="4">
    <source>
        <dbReference type="PROSITE" id="PS50042"/>
    </source>
</evidence>
<protein>
    <submittedName>
        <fullName evidence="6">Crp/Fnr family transcriptional regulator</fullName>
    </submittedName>
</protein>
<dbReference type="InterPro" id="IPR012318">
    <property type="entry name" value="HTH_CRP"/>
</dbReference>
<reference evidence="6" key="1">
    <citation type="submission" date="2020-08" db="EMBL/GenBank/DDBJ databases">
        <title>Genome public.</title>
        <authorList>
            <person name="Liu C."/>
            <person name="Sun Q."/>
        </authorList>
    </citation>
    <scope>NUCLEOTIDE SEQUENCE</scope>
    <source>
        <strain evidence="6">NSJ-12</strain>
    </source>
</reference>
<accession>A0A926EGU6</accession>
<evidence type="ECO:0000313" key="6">
    <source>
        <dbReference type="EMBL" id="MBC8577997.1"/>
    </source>
</evidence>
<gene>
    <name evidence="6" type="ORF">H8718_00385</name>
</gene>
<keyword evidence="3" id="KW-0804">Transcription</keyword>
<keyword evidence="7" id="KW-1185">Reference proteome</keyword>
<evidence type="ECO:0000256" key="1">
    <source>
        <dbReference type="ARBA" id="ARBA00023015"/>
    </source>
</evidence>
<dbReference type="GO" id="GO:0006355">
    <property type="term" value="P:regulation of DNA-templated transcription"/>
    <property type="evidence" value="ECO:0007669"/>
    <property type="project" value="InterPro"/>
</dbReference>
<feature type="domain" description="Cyclic nucleotide-binding" evidence="4">
    <location>
        <begin position="13"/>
        <end position="110"/>
    </location>
</feature>
<dbReference type="RefSeq" id="WP_177671255.1">
    <property type="nucleotide sequence ID" value="NZ_JACRSY010000001.1"/>
</dbReference>
<proteinExistence type="predicted"/>
<dbReference type="Pfam" id="PF00027">
    <property type="entry name" value="cNMP_binding"/>
    <property type="match status" value="1"/>
</dbReference>
<dbReference type="CDD" id="cd00038">
    <property type="entry name" value="CAP_ED"/>
    <property type="match status" value="1"/>
</dbReference>
<comment type="caution">
    <text evidence="6">The sequence shown here is derived from an EMBL/GenBank/DDBJ whole genome shotgun (WGS) entry which is preliminary data.</text>
</comment>
<dbReference type="SUPFAM" id="SSF46785">
    <property type="entry name" value="Winged helix' DNA-binding domain"/>
    <property type="match status" value="1"/>
</dbReference>
<dbReference type="SMART" id="SM00100">
    <property type="entry name" value="cNMP"/>
    <property type="match status" value="1"/>
</dbReference>
<sequence>MKDYLSVLEKTRLFKNIEPSDLEKLINCLRGEVRKYESGTCIIALEQEVNHIGIVLEGQVEIVKENIAGDRNIIAMLEKSGMFAEGIVCTQKRLSPVTVRTKTKADVLMIPYEKIIITCGESCTFHSLLIHNMLMLLGEKNYALNHKIDFLILKGMREKLALYLLEEAKRNKSMAFNITLSRNDLAEYLNVSRSAMSRELSRMKEDGLIDYYKNSFKIINEEALKSFLR</sequence>
<keyword evidence="2" id="KW-0238">DNA-binding</keyword>
<organism evidence="6 7">
    <name type="scientific">Zhenhengia yiwuensis</name>
    <dbReference type="NCBI Taxonomy" id="2763666"/>
    <lineage>
        <taxon>Bacteria</taxon>
        <taxon>Bacillati</taxon>
        <taxon>Bacillota</taxon>
        <taxon>Clostridia</taxon>
        <taxon>Lachnospirales</taxon>
        <taxon>Lachnospiraceae</taxon>
        <taxon>Zhenhengia</taxon>
    </lineage>
</organism>
<dbReference type="InterPro" id="IPR014710">
    <property type="entry name" value="RmlC-like_jellyroll"/>
</dbReference>
<dbReference type="GO" id="GO:0003677">
    <property type="term" value="F:DNA binding"/>
    <property type="evidence" value="ECO:0007669"/>
    <property type="project" value="UniProtKB-KW"/>
</dbReference>
<dbReference type="SUPFAM" id="SSF51206">
    <property type="entry name" value="cAMP-binding domain-like"/>
    <property type="match status" value="1"/>
</dbReference>
<evidence type="ECO:0000256" key="3">
    <source>
        <dbReference type="ARBA" id="ARBA00023163"/>
    </source>
</evidence>
<dbReference type="EMBL" id="JACRSY010000001">
    <property type="protein sequence ID" value="MBC8577997.1"/>
    <property type="molecule type" value="Genomic_DNA"/>
</dbReference>
<evidence type="ECO:0000313" key="7">
    <source>
        <dbReference type="Proteomes" id="UP000655830"/>
    </source>
</evidence>
<dbReference type="PROSITE" id="PS50042">
    <property type="entry name" value="CNMP_BINDING_3"/>
    <property type="match status" value="1"/>
</dbReference>
<dbReference type="PROSITE" id="PS51063">
    <property type="entry name" value="HTH_CRP_2"/>
    <property type="match status" value="1"/>
</dbReference>
<dbReference type="InterPro" id="IPR018490">
    <property type="entry name" value="cNMP-bd_dom_sf"/>
</dbReference>
<keyword evidence="1" id="KW-0805">Transcription regulation</keyword>
<dbReference type="Pfam" id="PF13545">
    <property type="entry name" value="HTH_Crp_2"/>
    <property type="match status" value="1"/>
</dbReference>
<feature type="domain" description="HTH crp-type" evidence="5">
    <location>
        <begin position="154"/>
        <end position="222"/>
    </location>
</feature>
<name>A0A926EGU6_9FIRM</name>
<evidence type="ECO:0000259" key="5">
    <source>
        <dbReference type="PROSITE" id="PS51063"/>
    </source>
</evidence>
<dbReference type="Proteomes" id="UP000655830">
    <property type="component" value="Unassembled WGS sequence"/>
</dbReference>